<dbReference type="Proteomes" id="UP000535509">
    <property type="component" value="Unassembled WGS sequence"/>
</dbReference>
<dbReference type="Pfam" id="PF05711">
    <property type="entry name" value="TylF"/>
    <property type="match status" value="1"/>
</dbReference>
<protein>
    <submittedName>
        <fullName evidence="1">Class I SAM-dependent methyltransferase</fullName>
    </submittedName>
</protein>
<evidence type="ECO:0000313" key="1">
    <source>
        <dbReference type="EMBL" id="EAI8859899.1"/>
    </source>
</evidence>
<dbReference type="OMA" id="GDYYEFG"/>
<reference evidence="1 2" key="1">
    <citation type="submission" date="2018-06" db="EMBL/GenBank/DDBJ databases">
        <authorList>
            <consortium name="PulseNet: The National Subtyping Network for Foodborne Disease Surveillance"/>
            <person name="Tarr C.L."/>
            <person name="Trees E."/>
            <person name="Katz L.S."/>
            <person name="Carleton-Romer H.A."/>
            <person name="Stroika S."/>
            <person name="Kucerova Z."/>
            <person name="Roache K.F."/>
            <person name="Sabol A.L."/>
            <person name="Besser J."/>
            <person name="Gerner-Smidt P."/>
        </authorList>
    </citation>
    <scope>NUCLEOTIDE SEQUENCE [LARGE SCALE GENOMIC DNA]</scope>
    <source>
        <strain evidence="1 2">PNUSAC001503</strain>
    </source>
</reference>
<dbReference type="AlphaFoldDB" id="A0A825BF77"/>
<accession>A0A825BF77</accession>
<dbReference type="GeneID" id="61065419"/>
<dbReference type="InterPro" id="IPR029063">
    <property type="entry name" value="SAM-dependent_MTases_sf"/>
</dbReference>
<dbReference type="GO" id="GO:0032259">
    <property type="term" value="P:methylation"/>
    <property type="evidence" value="ECO:0007669"/>
    <property type="project" value="UniProtKB-KW"/>
</dbReference>
<sequence>MNEFKKDADGIYEKYYQTDFSSWDKQAEINYNNNEIRQKGRSEFFATAFDFMSANEIKGDYLEFGCHKARTFRMVLSEARRKNYEFMRFFAFDSFEGLPEVNGIDKLGVQFKKGDLTTSEEKFWELINKHGLFIDKIQTIKGFYEDSLNNELLLDLKHKDVKASLIYIDCDLYTSSKTVLNFIAQSNFLQDGTIIAFDDWDLYRANPNKGQRKAFEEFKEQISGGGVEWQFEEWRKFNSASTSFIAQKID</sequence>
<comment type="caution">
    <text evidence="1">The sequence shown here is derived from an EMBL/GenBank/DDBJ whole genome shotgun (WGS) entry which is preliminary data.</text>
</comment>
<dbReference type="PANTHER" id="PTHR40036:SF1">
    <property type="entry name" value="MACROCIN O-METHYLTRANSFERASE"/>
    <property type="match status" value="1"/>
</dbReference>
<dbReference type="InterPro" id="IPR008884">
    <property type="entry name" value="TylF_MeTrfase"/>
</dbReference>
<keyword evidence="1" id="KW-0808">Transferase</keyword>
<gene>
    <name evidence="1" type="ORF">CX802_08685</name>
</gene>
<proteinExistence type="predicted"/>
<dbReference type="PANTHER" id="PTHR40036">
    <property type="entry name" value="MACROCIN O-METHYLTRANSFERASE"/>
    <property type="match status" value="1"/>
</dbReference>
<evidence type="ECO:0000313" key="2">
    <source>
        <dbReference type="Proteomes" id="UP000535509"/>
    </source>
</evidence>
<organism evidence="1 2">
    <name type="scientific">Campylobacter fetus</name>
    <dbReference type="NCBI Taxonomy" id="196"/>
    <lineage>
        <taxon>Bacteria</taxon>
        <taxon>Pseudomonadati</taxon>
        <taxon>Campylobacterota</taxon>
        <taxon>Epsilonproteobacteria</taxon>
        <taxon>Campylobacterales</taxon>
        <taxon>Campylobacteraceae</taxon>
        <taxon>Campylobacter</taxon>
    </lineage>
</organism>
<dbReference type="Gene3D" id="3.40.50.150">
    <property type="entry name" value="Vaccinia Virus protein VP39"/>
    <property type="match status" value="1"/>
</dbReference>
<dbReference type="RefSeq" id="WP_011732269.1">
    <property type="nucleotide sequence ID" value="NZ_CBCULZ010000025.1"/>
</dbReference>
<dbReference type="GO" id="GO:0008168">
    <property type="term" value="F:methyltransferase activity"/>
    <property type="evidence" value="ECO:0007669"/>
    <property type="project" value="UniProtKB-KW"/>
</dbReference>
<keyword evidence="1" id="KW-0489">Methyltransferase</keyword>
<name>A0A825BF77_CAMFE</name>
<dbReference type="EMBL" id="AABTCC010000036">
    <property type="protein sequence ID" value="EAI8859899.1"/>
    <property type="molecule type" value="Genomic_DNA"/>
</dbReference>
<keyword evidence="2" id="KW-1185">Reference proteome</keyword>